<gene>
    <name evidence="1" type="ORF">QAD02_019832</name>
</gene>
<accession>A0ACC2PKC7</accession>
<dbReference type="EMBL" id="CM056741">
    <property type="protein sequence ID" value="KAJ8684040.1"/>
    <property type="molecule type" value="Genomic_DNA"/>
</dbReference>
<sequence>MMLVLVPSKHACSSERKRARKRRVPVSDLDSRLERGEVAALNQLGYMLSQKQRERTTGTLWCTFCCVRCVIDFFLPIAIEKDNYGIDLACSGKKVLSPKDMAVQHIAHSSGKIFTVTCIYAVAQLLRHSNHAPGYRGKTYIHKRFVHSFMSVVFILCILR</sequence>
<keyword evidence="2" id="KW-1185">Reference proteome</keyword>
<dbReference type="Proteomes" id="UP001239111">
    <property type="component" value="Chromosome 1"/>
</dbReference>
<organism evidence="1 2">
    <name type="scientific">Eretmocerus hayati</name>
    <dbReference type="NCBI Taxonomy" id="131215"/>
    <lineage>
        <taxon>Eukaryota</taxon>
        <taxon>Metazoa</taxon>
        <taxon>Ecdysozoa</taxon>
        <taxon>Arthropoda</taxon>
        <taxon>Hexapoda</taxon>
        <taxon>Insecta</taxon>
        <taxon>Pterygota</taxon>
        <taxon>Neoptera</taxon>
        <taxon>Endopterygota</taxon>
        <taxon>Hymenoptera</taxon>
        <taxon>Apocrita</taxon>
        <taxon>Proctotrupomorpha</taxon>
        <taxon>Chalcidoidea</taxon>
        <taxon>Aphelinidae</taxon>
        <taxon>Aphelininae</taxon>
        <taxon>Eretmocerus</taxon>
    </lineage>
</organism>
<evidence type="ECO:0000313" key="1">
    <source>
        <dbReference type="EMBL" id="KAJ8684040.1"/>
    </source>
</evidence>
<name>A0ACC2PKC7_9HYME</name>
<reference evidence="1" key="1">
    <citation type="submission" date="2023-04" db="EMBL/GenBank/DDBJ databases">
        <title>A chromosome-level genome assembly of the parasitoid wasp Eretmocerus hayati.</title>
        <authorList>
            <person name="Zhong Y."/>
            <person name="Liu S."/>
            <person name="Liu Y."/>
        </authorList>
    </citation>
    <scope>NUCLEOTIDE SEQUENCE</scope>
    <source>
        <strain evidence="1">ZJU_SS_LIU_2023</strain>
    </source>
</reference>
<comment type="caution">
    <text evidence="1">The sequence shown here is derived from an EMBL/GenBank/DDBJ whole genome shotgun (WGS) entry which is preliminary data.</text>
</comment>
<evidence type="ECO:0000313" key="2">
    <source>
        <dbReference type="Proteomes" id="UP001239111"/>
    </source>
</evidence>
<proteinExistence type="predicted"/>
<protein>
    <submittedName>
        <fullName evidence="1">Uncharacterized protein</fullName>
    </submittedName>
</protein>